<proteinExistence type="predicted"/>
<sequence>MGRKKIEKEAGEGLFTPKRARNVIAVAKVVGPAVIPVVAPFAVQAAGAARNAYDRYQARKLGVDVDRLGEFTGRGARLHARIAGVGEGLDELRASSRATPEDTKFADKAAGTLQQLAASVRAAERMPTARRKAAHRAVASELDHLEGQLLHRLGI</sequence>
<gene>
    <name evidence="1" type="ORF">A4R43_28860</name>
</gene>
<dbReference type="OrthoDB" id="4374070at2"/>
<dbReference type="KEGG" id="aab:A4R43_28860"/>
<evidence type="ECO:0000313" key="2">
    <source>
        <dbReference type="Proteomes" id="UP000250434"/>
    </source>
</evidence>
<dbReference type="Pfam" id="PF20079">
    <property type="entry name" value="DUF6474"/>
    <property type="match status" value="1"/>
</dbReference>
<keyword evidence="2" id="KW-1185">Reference proteome</keyword>
<dbReference type="InterPro" id="IPR045522">
    <property type="entry name" value="DUF6474"/>
</dbReference>
<reference evidence="1 2" key="1">
    <citation type="submission" date="2016-04" db="EMBL/GenBank/DDBJ databases">
        <title>Complete genome sequence and analysis of deep-sea sediment isolate, Amycolatopsis sp. WP1.</title>
        <authorList>
            <person name="Wang H."/>
            <person name="Chen S."/>
            <person name="Wu Q."/>
        </authorList>
    </citation>
    <scope>NUCLEOTIDE SEQUENCE [LARGE SCALE GENOMIC DNA]</scope>
    <source>
        <strain evidence="1 2">WP1</strain>
    </source>
</reference>
<dbReference type="EMBL" id="CP015163">
    <property type="protein sequence ID" value="AXB45997.1"/>
    <property type="molecule type" value="Genomic_DNA"/>
</dbReference>
<name>A0A344LD73_9PSEU</name>
<dbReference type="Proteomes" id="UP000250434">
    <property type="component" value="Chromosome"/>
</dbReference>
<accession>A0A344LD73</accession>
<dbReference type="AlphaFoldDB" id="A0A344LD73"/>
<protein>
    <submittedName>
        <fullName evidence="1">Uncharacterized protein</fullName>
    </submittedName>
</protein>
<evidence type="ECO:0000313" key="1">
    <source>
        <dbReference type="EMBL" id="AXB45997.1"/>
    </source>
</evidence>
<organism evidence="1 2">
    <name type="scientific">Amycolatopsis albispora</name>
    <dbReference type="NCBI Taxonomy" id="1804986"/>
    <lineage>
        <taxon>Bacteria</taxon>
        <taxon>Bacillati</taxon>
        <taxon>Actinomycetota</taxon>
        <taxon>Actinomycetes</taxon>
        <taxon>Pseudonocardiales</taxon>
        <taxon>Pseudonocardiaceae</taxon>
        <taxon>Amycolatopsis</taxon>
    </lineage>
</organism>
<dbReference type="RefSeq" id="WP_113695225.1">
    <property type="nucleotide sequence ID" value="NZ_CP015163.1"/>
</dbReference>